<dbReference type="InterPro" id="IPR006597">
    <property type="entry name" value="Sel1-like"/>
</dbReference>
<name>A0ABD4UQ90_9BURK</name>
<dbReference type="EMBL" id="JYMX02000042">
    <property type="protein sequence ID" value="MCW3716366.1"/>
    <property type="molecule type" value="Genomic_DNA"/>
</dbReference>
<accession>A0ABD4UQ90</accession>
<evidence type="ECO:0000313" key="3">
    <source>
        <dbReference type="EMBL" id="MCW3716366.1"/>
    </source>
</evidence>
<dbReference type="Gene3D" id="1.25.40.10">
    <property type="entry name" value="Tetratricopeptide repeat domain"/>
    <property type="match status" value="1"/>
</dbReference>
<dbReference type="Proteomes" id="UP000191686">
    <property type="component" value="Unassembled WGS sequence"/>
</dbReference>
<evidence type="ECO:0000256" key="1">
    <source>
        <dbReference type="SAM" id="MobiDB-lite"/>
    </source>
</evidence>
<dbReference type="AlphaFoldDB" id="A0ABD4UQ90"/>
<dbReference type="InterPro" id="IPR050767">
    <property type="entry name" value="Sel1_AlgK"/>
</dbReference>
<dbReference type="InterPro" id="IPR011990">
    <property type="entry name" value="TPR-like_helical_dom_sf"/>
</dbReference>
<dbReference type="PROSITE" id="PS51257">
    <property type="entry name" value="PROKAR_LIPOPROTEIN"/>
    <property type="match status" value="1"/>
</dbReference>
<proteinExistence type="predicted"/>
<feature type="domain" description="DUF6396" evidence="2">
    <location>
        <begin position="230"/>
        <end position="337"/>
    </location>
</feature>
<dbReference type="PANTHER" id="PTHR11102">
    <property type="entry name" value="SEL-1-LIKE PROTEIN"/>
    <property type="match status" value="1"/>
</dbReference>
<protein>
    <submittedName>
        <fullName evidence="3">Sel1 repeat family protein</fullName>
    </submittedName>
</protein>
<dbReference type="Pfam" id="PF19933">
    <property type="entry name" value="DUF6396"/>
    <property type="match status" value="1"/>
</dbReference>
<dbReference type="PANTHER" id="PTHR11102:SF160">
    <property type="entry name" value="ERAD-ASSOCIATED E3 UBIQUITIN-PROTEIN LIGASE COMPONENT HRD3"/>
    <property type="match status" value="1"/>
</dbReference>
<dbReference type="RefSeq" id="WP_206533006.1">
    <property type="nucleotide sequence ID" value="NZ_CAJPCP010000010.1"/>
</dbReference>
<reference evidence="3 4" key="1">
    <citation type="journal article" date="2017" name="Front. Microbiol.">
        <title>Genomics reveals a unique clone of Burkholderia cenocepacia harbouring an actively excising novel genomic island.</title>
        <authorList>
            <person name="Patil P."/>
            <person name="Mali S."/>
            <person name="Midha S."/>
            <person name="Gautam V."/>
            <person name="Dash L."/>
            <person name="Kumar S."/>
            <person name="Shastri J."/>
            <person name="Singhal L."/>
            <person name="Patil P.B."/>
        </authorList>
    </citation>
    <scope>NUCLEOTIDE SEQUENCE [LARGE SCALE GENOMIC DNA]</scope>
    <source>
        <strain evidence="3 4">BC-19</strain>
    </source>
</reference>
<dbReference type="SUPFAM" id="SSF81901">
    <property type="entry name" value="HCP-like"/>
    <property type="match status" value="1"/>
</dbReference>
<evidence type="ECO:0000313" key="4">
    <source>
        <dbReference type="Proteomes" id="UP000191686"/>
    </source>
</evidence>
<dbReference type="InterPro" id="IPR045653">
    <property type="entry name" value="DUF6396"/>
</dbReference>
<organism evidence="3 4">
    <name type="scientific">Burkholderia cenocepacia</name>
    <dbReference type="NCBI Taxonomy" id="95486"/>
    <lineage>
        <taxon>Bacteria</taxon>
        <taxon>Pseudomonadati</taxon>
        <taxon>Pseudomonadota</taxon>
        <taxon>Betaproteobacteria</taxon>
        <taxon>Burkholderiales</taxon>
        <taxon>Burkholderiaceae</taxon>
        <taxon>Burkholderia</taxon>
        <taxon>Burkholderia cepacia complex</taxon>
    </lineage>
</organism>
<sequence>MNRHILIVFLSVSLCACTEKESKVSQLPDLSAVRANLAFVCAHESDHLPSLDPNADILFKYARYLQKNSGPKDYDDILRYYRIAAAYDHYKANTNAQLLISQGLASSPDAEKESVDLASRLVDKGIPSGYYDIGHYLEGGYGLKKNPEMSLRYFRKAADLGSPEAQYYVADLLAPMDKAPEVAKQMRECATAQGFGKAASALGIDLKTDKHYAEAVKAFQKGVESGDVQSASFLENGFEAPPESDRLYYLALSKDPERTRRYDLIARFLDHNDGRNPKVPDIDKIVPLPPAKLPPWDGTFQWQKEQDAATPPQKPSDEFINEMAKAKHLDPATGLPLPGSADKTSQAEQPENVASRLPLGTVAHTGQTCPEDGVWCAKLGAGQFGDTQRRFLKGDALPSVVVHEPRKLAVLDSMMGTRRHVEQVAWELVAYLEQA</sequence>
<evidence type="ECO:0000259" key="2">
    <source>
        <dbReference type="Pfam" id="PF19933"/>
    </source>
</evidence>
<reference evidence="3 4" key="2">
    <citation type="journal article" date="2017" name="Front. Microbiol.">
        <title>Genomics Reveals a Unique Clone of Burkholderia cenocepacia Harboring an Actively Excising Novel Genomic Island.</title>
        <authorList>
            <person name="Patil P.P."/>
            <person name="Mali S."/>
            <person name="Midha S."/>
            <person name="Gautam V."/>
            <person name="Dash L."/>
            <person name="Kumar S."/>
            <person name="Shastri J."/>
            <person name="Singhal L."/>
            <person name="Patil P.B."/>
        </authorList>
    </citation>
    <scope>NUCLEOTIDE SEQUENCE [LARGE SCALE GENOMIC DNA]</scope>
    <source>
        <strain evidence="3 4">BC-19</strain>
    </source>
</reference>
<feature type="region of interest" description="Disordered" evidence="1">
    <location>
        <begin position="330"/>
        <end position="355"/>
    </location>
</feature>
<gene>
    <name evidence="3" type="ORF">UE95_034285</name>
</gene>
<comment type="caution">
    <text evidence="3">The sequence shown here is derived from an EMBL/GenBank/DDBJ whole genome shotgun (WGS) entry which is preliminary data.</text>
</comment>
<dbReference type="SMART" id="SM00671">
    <property type="entry name" value="SEL1"/>
    <property type="match status" value="3"/>
</dbReference>